<evidence type="ECO:0000259" key="4">
    <source>
        <dbReference type="Pfam" id="PF13435"/>
    </source>
</evidence>
<feature type="repeat" description="TPR" evidence="2">
    <location>
        <begin position="622"/>
        <end position="655"/>
    </location>
</feature>
<feature type="signal peptide" evidence="3">
    <location>
        <begin position="1"/>
        <end position="22"/>
    </location>
</feature>
<dbReference type="InterPro" id="IPR051829">
    <property type="entry name" value="Multiheme_Cytochr_ET"/>
</dbReference>
<keyword evidence="1 3" id="KW-0732">Signal</keyword>
<evidence type="ECO:0000313" key="5">
    <source>
        <dbReference type="EMBL" id="AMJ73262.1"/>
    </source>
</evidence>
<dbReference type="PANTHER" id="PTHR35038:SF8">
    <property type="entry name" value="C-TYPE POLYHEME CYTOCHROME OMCC"/>
    <property type="match status" value="1"/>
</dbReference>
<dbReference type="InterPro" id="IPR023155">
    <property type="entry name" value="Cyt_c-552/4"/>
</dbReference>
<dbReference type="GO" id="GO:0016491">
    <property type="term" value="F:oxidoreductase activity"/>
    <property type="evidence" value="ECO:0007669"/>
    <property type="project" value="TreeGrafter"/>
</dbReference>
<dbReference type="InterPro" id="IPR019734">
    <property type="entry name" value="TPR_rpt"/>
</dbReference>
<dbReference type="SMART" id="SM00028">
    <property type="entry name" value="TPR"/>
    <property type="match status" value="3"/>
</dbReference>
<dbReference type="InterPro" id="IPR011990">
    <property type="entry name" value="TPR-like_helical_dom_sf"/>
</dbReference>
<dbReference type="GeneID" id="83256873"/>
<dbReference type="SUPFAM" id="SSF48695">
    <property type="entry name" value="Multiheme cytochromes"/>
    <property type="match status" value="1"/>
</dbReference>
<keyword evidence="7" id="KW-1185">Reference proteome</keyword>
<reference evidence="6" key="2">
    <citation type="submission" date="2023-07" db="EMBL/GenBank/DDBJ databases">
        <title>Genome content predicts the carbon catabolic preferences of heterotrophic bacteria.</title>
        <authorList>
            <person name="Gralka M."/>
        </authorList>
    </citation>
    <scope>NUCLEOTIDE SEQUENCE</scope>
    <source>
        <strain evidence="6">F2M12</strain>
    </source>
</reference>
<evidence type="ECO:0000256" key="3">
    <source>
        <dbReference type="SAM" id="SignalP"/>
    </source>
</evidence>
<dbReference type="SUPFAM" id="SSF48452">
    <property type="entry name" value="TPR-like"/>
    <property type="match status" value="1"/>
</dbReference>
<evidence type="ECO:0000256" key="1">
    <source>
        <dbReference type="ARBA" id="ARBA00022729"/>
    </source>
</evidence>
<dbReference type="Proteomes" id="UP000056750">
    <property type="component" value="Chromosome"/>
</dbReference>
<dbReference type="Proteomes" id="UP001170717">
    <property type="component" value="Unassembled WGS sequence"/>
</dbReference>
<dbReference type="CDD" id="cd08168">
    <property type="entry name" value="Cytochrom_C3"/>
    <property type="match status" value="1"/>
</dbReference>
<evidence type="ECO:0000256" key="2">
    <source>
        <dbReference type="PROSITE-ProRule" id="PRU00339"/>
    </source>
</evidence>
<organism evidence="6 8">
    <name type="scientific">Alteromonas stellipolaris</name>
    <dbReference type="NCBI Taxonomy" id="233316"/>
    <lineage>
        <taxon>Bacteria</taxon>
        <taxon>Pseudomonadati</taxon>
        <taxon>Pseudomonadota</taxon>
        <taxon>Gammaproteobacteria</taxon>
        <taxon>Alteromonadales</taxon>
        <taxon>Alteromonadaceae</taxon>
        <taxon>Alteromonas/Salinimonas group</taxon>
        <taxon>Alteromonas</taxon>
    </lineage>
</organism>
<proteinExistence type="predicted"/>
<sequence length="721" mass="81034">MKYFTFYCLFILSLLLLSPLSAKGNTNCVGCHQQAVSNWQQSDHAKAMDVAETQTVLGDFSGVEVTHYTQVAKFYQKDQGFYIHFTEAGESTQYRVKYTFGHYPLQQYLIEGTDGKVQVFPFAWDSRVAEDGGQKWFPMYEQEDIQPADRLHWLQPLQNWNGMCADCHSDGLTRNYDVEHNQFDTKWDNINVGCQSCHGKMPDHAETASSGQLSLSLSEQKAIGQWLIDDGEKIASWHGEPRDNTFMETCFACHSLRTPITDGIKPNVAFLDQFLPSLLVPPMYHADGQIKEEVYVYGSFLQSKMYAAGVNCLDCHDKHTMKIKVEGNGLCLQCHSAEVYQQPAHIRHEIDSSAGQCVSCHMPETTYMGVDARRDHSFKVPRPDLSIKYDTPNACNGCHLSQTPSWAADIITQWRGASVLSASQGEDFLALMHEGRLPVSAHFSLINNAELSEIVRASAIAMLPSSVAELTDKDIKAWVNSQHDLIRFAVAGVGQLLPVKERLKSYRTLLDDKLTAVRLTAANHLLDAGLSHNDSFKNALQILLNANEVSMWRGESALNQSMVYLQLGKFKDTVKTLQHGINVDPYFVPNYVNLADVYRNTGEGSKESLILEKGLKANPTSAVLHYAQGMSLIRQQKKPDSIQAFRQAVKLAPENVQYVYVYFLALDGIGQTPLALRELKLALSRYQYHPQLQQLGFNFAQKMNDLEALAYFQKIAKKTAR</sequence>
<evidence type="ECO:0000313" key="7">
    <source>
        <dbReference type="Proteomes" id="UP000056750"/>
    </source>
</evidence>
<feature type="domain" description="Cytochrome c-552/4" evidence="4">
    <location>
        <begin position="28"/>
        <end position="56"/>
    </location>
</feature>
<reference evidence="5 7" key="1">
    <citation type="submission" date="2015-12" db="EMBL/GenBank/DDBJ databases">
        <title>Intraspecies pangenome expansion in the marine bacterium Alteromonas.</title>
        <authorList>
            <person name="Lopez-Perez M."/>
            <person name="Rodriguez-Valera F."/>
        </authorList>
    </citation>
    <scope>NUCLEOTIDE SEQUENCE [LARGE SCALE GENOMIC DNA]</scope>
    <source>
        <strain evidence="5 7">LMG 21861</strain>
    </source>
</reference>
<dbReference type="Gene3D" id="1.25.40.10">
    <property type="entry name" value="Tetratricopeptide repeat domain"/>
    <property type="match status" value="1"/>
</dbReference>
<name>A0AAW7YVY6_9ALTE</name>
<evidence type="ECO:0000313" key="6">
    <source>
        <dbReference type="EMBL" id="MDO6576544.1"/>
    </source>
</evidence>
<dbReference type="PANTHER" id="PTHR35038">
    <property type="entry name" value="DISSIMILATORY SULFITE REDUCTASE SIRA"/>
    <property type="match status" value="1"/>
</dbReference>
<feature type="domain" description="Cytochrome c-552/4" evidence="4">
    <location>
        <begin position="161"/>
        <end position="199"/>
    </location>
</feature>
<dbReference type="Pfam" id="PF13435">
    <property type="entry name" value="Cytochrome_C554"/>
    <property type="match status" value="2"/>
</dbReference>
<gene>
    <name evidence="5" type="ORF">AVL57_04285</name>
    <name evidence="6" type="ORF">Q4527_04040</name>
</gene>
<dbReference type="AlphaFoldDB" id="A0AAW7YVY6"/>
<dbReference type="RefSeq" id="WP_057794022.1">
    <property type="nucleotide sequence ID" value="NZ_CAXIBE010000008.1"/>
</dbReference>
<dbReference type="PROSITE" id="PS50005">
    <property type="entry name" value="TPR"/>
    <property type="match status" value="1"/>
</dbReference>
<dbReference type="KEGG" id="asq:AVL57_04285"/>
<dbReference type="Gene3D" id="1.10.1130.10">
    <property type="entry name" value="Flavocytochrome C3, Chain A"/>
    <property type="match status" value="2"/>
</dbReference>
<dbReference type="InterPro" id="IPR036280">
    <property type="entry name" value="Multihaem_cyt_sf"/>
</dbReference>
<accession>A0AAW7YVY6</accession>
<dbReference type="EMBL" id="CP013926">
    <property type="protein sequence ID" value="AMJ73262.1"/>
    <property type="molecule type" value="Genomic_DNA"/>
</dbReference>
<evidence type="ECO:0000313" key="8">
    <source>
        <dbReference type="Proteomes" id="UP001170717"/>
    </source>
</evidence>
<protein>
    <submittedName>
        <fullName evidence="6">Multiheme c-type cytochrome</fullName>
    </submittedName>
</protein>
<keyword evidence="2" id="KW-0802">TPR repeat</keyword>
<feature type="chain" id="PRO_5043476918" evidence="3">
    <location>
        <begin position="23"/>
        <end position="721"/>
    </location>
</feature>
<dbReference type="EMBL" id="JAUOQI010000002">
    <property type="protein sequence ID" value="MDO6576544.1"/>
    <property type="molecule type" value="Genomic_DNA"/>
</dbReference>